<dbReference type="EMBL" id="CP087781">
    <property type="protein sequence ID" value="UZA52441.1"/>
    <property type="molecule type" value="Genomic_DNA"/>
</dbReference>
<dbReference type="GeneID" id="77189202"/>
<evidence type="ECO:0000313" key="6">
    <source>
        <dbReference type="Proteomes" id="UP001163632"/>
    </source>
</evidence>
<reference evidence="1 4" key="1">
    <citation type="submission" date="2018-06" db="EMBL/GenBank/DDBJ databases">
        <authorList>
            <consortium name="Pathogen Informatics"/>
            <person name="Doyle S."/>
        </authorList>
    </citation>
    <scope>NUCLEOTIDE SEQUENCE [LARGE SCALE GENOMIC DNA]</scope>
    <source>
        <strain evidence="1 4">NCTC9426</strain>
    </source>
</reference>
<dbReference type="Proteomes" id="UP001163283">
    <property type="component" value="Chromosome"/>
</dbReference>
<dbReference type="Proteomes" id="UP001163632">
    <property type="component" value="Chromosome"/>
</dbReference>
<evidence type="ECO:0000313" key="5">
    <source>
        <dbReference type="Proteomes" id="UP001163283"/>
    </source>
</evidence>
<proteinExistence type="predicted"/>
<gene>
    <name evidence="2" type="ORF">LP092_04285</name>
    <name evidence="3" type="ORF">LP129_04685</name>
    <name evidence="1" type="ORF">NCTC9426_01746</name>
</gene>
<protein>
    <submittedName>
        <fullName evidence="1">Uncharacterized protein</fullName>
    </submittedName>
</protein>
<name>A0A2Z4R5T4_MORBO</name>
<evidence type="ECO:0000313" key="1">
    <source>
        <dbReference type="EMBL" id="STY93032.1"/>
    </source>
</evidence>
<keyword evidence="6" id="KW-1185">Reference proteome</keyword>
<evidence type="ECO:0000313" key="3">
    <source>
        <dbReference type="EMBL" id="UZA52441.1"/>
    </source>
</evidence>
<dbReference type="Proteomes" id="UP000254133">
    <property type="component" value="Unassembled WGS sequence"/>
</dbReference>
<dbReference type="KEGG" id="mboi:DQF64_04365"/>
<dbReference type="EMBL" id="UGPZ01000003">
    <property type="protein sequence ID" value="STY93032.1"/>
    <property type="molecule type" value="Genomic_DNA"/>
</dbReference>
<evidence type="ECO:0000313" key="2">
    <source>
        <dbReference type="EMBL" id="UZA03969.1"/>
    </source>
</evidence>
<dbReference type="STRING" id="476.B0182_06890"/>
<dbReference type="AlphaFoldDB" id="A0A2Z4R5T4"/>
<sequence length="99" mass="11642">MKITNQVNQLEDKDFCRQFIRANNAIERLFLSDDDKKFMDTIDPNISDKEFENLLFARLDIKGLTKDKVDMPLIELLNQVPKSQLTRSGLEIQKKLRDE</sequence>
<reference evidence="2 5" key="2">
    <citation type="journal article" date="2022" name="BMC Microbiol.">
        <title>Whole genome sequencing of Moraxella bovis strains from North America reveals two genotypes with different genetic determinants.</title>
        <authorList>
            <person name="Wynn E.L."/>
            <person name="Hille M.M."/>
            <person name="Loy J.D."/>
            <person name="Schuller G."/>
            <person name="Kuhn K.L."/>
            <person name="Dickey A.M."/>
            <person name="Bono J.L."/>
            <person name="Clawson M.L."/>
        </authorList>
    </citation>
    <scope>NUCLEOTIDE SEQUENCE [LARGE SCALE GENOMIC DNA]</scope>
    <source>
        <strain evidence="2">SAM102599</strain>
        <strain evidence="3 5">SAM57978</strain>
    </source>
</reference>
<dbReference type="EMBL" id="CP087830">
    <property type="protein sequence ID" value="UZA03969.1"/>
    <property type="molecule type" value="Genomic_DNA"/>
</dbReference>
<accession>A0A2Z4R5T4</accession>
<organism evidence="1 4">
    <name type="scientific">Moraxella bovis</name>
    <dbReference type="NCBI Taxonomy" id="476"/>
    <lineage>
        <taxon>Bacteria</taxon>
        <taxon>Pseudomonadati</taxon>
        <taxon>Pseudomonadota</taxon>
        <taxon>Gammaproteobacteria</taxon>
        <taxon>Moraxellales</taxon>
        <taxon>Moraxellaceae</taxon>
        <taxon>Moraxella</taxon>
    </lineage>
</organism>
<dbReference type="RefSeq" id="WP_112741959.1">
    <property type="nucleotide sequence ID" value="NZ_CP030241.1"/>
</dbReference>
<evidence type="ECO:0000313" key="4">
    <source>
        <dbReference type="Proteomes" id="UP000254133"/>
    </source>
</evidence>